<dbReference type="RefSeq" id="WP_345583189.1">
    <property type="nucleotide sequence ID" value="NZ_BAABLV010000036.1"/>
</dbReference>
<dbReference type="EMBL" id="BAABLV010000036">
    <property type="protein sequence ID" value="GAA4904278.1"/>
    <property type="molecule type" value="Genomic_DNA"/>
</dbReference>
<dbReference type="InterPro" id="IPR014878">
    <property type="entry name" value="THAP4-like_heme-bd"/>
</dbReference>
<protein>
    <submittedName>
        <fullName evidence="2">FABP family protein</fullName>
    </submittedName>
</protein>
<dbReference type="Proteomes" id="UP001501521">
    <property type="component" value="Unassembled WGS sequence"/>
</dbReference>
<dbReference type="PANTHER" id="PTHR15854">
    <property type="entry name" value="THAP4 PROTEIN"/>
    <property type="match status" value="1"/>
</dbReference>
<dbReference type="InterPro" id="IPR012674">
    <property type="entry name" value="Calycin"/>
</dbReference>
<dbReference type="Pfam" id="PF08768">
    <property type="entry name" value="THAP4_heme-bd"/>
    <property type="match status" value="1"/>
</dbReference>
<dbReference type="CDD" id="cd07828">
    <property type="entry name" value="lipocalin_heme-bd-THAP4-like"/>
    <property type="match status" value="1"/>
</dbReference>
<evidence type="ECO:0000313" key="2">
    <source>
        <dbReference type="EMBL" id="GAA4904278.1"/>
    </source>
</evidence>
<accession>A0ABP9FJU6</accession>
<dbReference type="Gene3D" id="2.40.128.20">
    <property type="match status" value="1"/>
</dbReference>
<keyword evidence="3" id="KW-1185">Reference proteome</keyword>
<sequence>MDLHPALQPLATLVGTWEGAGHGEYPNIRPYGYIEELTFTNIGKPFLVYRQRTWNSDNQLMHVETGYLRLPSPERVEFVLAQPTGQVELAEGHLEAVDRAVRIYLEGKILNTSTAKQVDATARRYTLIGDELATSFDMATGQYPIQRHLTSELTRSK</sequence>
<gene>
    <name evidence="2" type="ORF">GCM10025789_24180</name>
</gene>
<name>A0ABP9FJU6_9ACTN</name>
<proteinExistence type="predicted"/>
<evidence type="ECO:0000259" key="1">
    <source>
        <dbReference type="Pfam" id="PF08768"/>
    </source>
</evidence>
<organism evidence="2 3">
    <name type="scientific">Tessaracoccus lubricantis</name>
    <dbReference type="NCBI Taxonomy" id="545543"/>
    <lineage>
        <taxon>Bacteria</taxon>
        <taxon>Bacillati</taxon>
        <taxon>Actinomycetota</taxon>
        <taxon>Actinomycetes</taxon>
        <taxon>Propionibacteriales</taxon>
        <taxon>Propionibacteriaceae</taxon>
        <taxon>Tessaracoccus</taxon>
    </lineage>
</organism>
<reference evidence="3" key="1">
    <citation type="journal article" date="2019" name="Int. J. Syst. Evol. Microbiol.">
        <title>The Global Catalogue of Microorganisms (GCM) 10K type strain sequencing project: providing services to taxonomists for standard genome sequencing and annotation.</title>
        <authorList>
            <consortium name="The Broad Institute Genomics Platform"/>
            <consortium name="The Broad Institute Genome Sequencing Center for Infectious Disease"/>
            <person name="Wu L."/>
            <person name="Ma J."/>
        </authorList>
    </citation>
    <scope>NUCLEOTIDE SEQUENCE [LARGE SCALE GENOMIC DNA]</scope>
    <source>
        <strain evidence="3">JCM 19125</strain>
    </source>
</reference>
<dbReference type="SUPFAM" id="SSF50814">
    <property type="entry name" value="Lipocalins"/>
    <property type="match status" value="1"/>
</dbReference>
<dbReference type="InterPro" id="IPR045165">
    <property type="entry name" value="Nitrobindin"/>
</dbReference>
<dbReference type="PANTHER" id="PTHR15854:SF4">
    <property type="entry name" value="PEROXYNITRITE ISOMERASE THAP4"/>
    <property type="match status" value="1"/>
</dbReference>
<evidence type="ECO:0000313" key="3">
    <source>
        <dbReference type="Proteomes" id="UP001501521"/>
    </source>
</evidence>
<feature type="domain" description="THAP4-like heme-binding" evidence="1">
    <location>
        <begin position="6"/>
        <end position="155"/>
    </location>
</feature>
<comment type="caution">
    <text evidence="2">The sequence shown here is derived from an EMBL/GenBank/DDBJ whole genome shotgun (WGS) entry which is preliminary data.</text>
</comment>